<gene>
    <name evidence="4" type="ORF">C5Y98_03625</name>
</gene>
<dbReference type="RefSeq" id="WP_105351949.1">
    <property type="nucleotide sequence ID" value="NZ_PUIB01000006.1"/>
</dbReference>
<accession>A0A2S8G9V1</accession>
<organism evidence="4 5">
    <name type="scientific">Blastopirellula marina</name>
    <dbReference type="NCBI Taxonomy" id="124"/>
    <lineage>
        <taxon>Bacteria</taxon>
        <taxon>Pseudomonadati</taxon>
        <taxon>Planctomycetota</taxon>
        <taxon>Planctomycetia</taxon>
        <taxon>Pirellulales</taxon>
        <taxon>Pirellulaceae</taxon>
        <taxon>Blastopirellula</taxon>
    </lineage>
</organism>
<dbReference type="OrthoDB" id="34150at2"/>
<dbReference type="SUPFAM" id="SSF46689">
    <property type="entry name" value="Homeodomain-like"/>
    <property type="match status" value="2"/>
</dbReference>
<dbReference type="PANTHER" id="PTHR43436">
    <property type="entry name" value="ARAC-FAMILY TRANSCRIPTIONAL REGULATOR"/>
    <property type="match status" value="1"/>
</dbReference>
<evidence type="ECO:0000313" key="5">
    <source>
        <dbReference type="Proteomes" id="UP000239388"/>
    </source>
</evidence>
<dbReference type="GO" id="GO:0043565">
    <property type="term" value="F:sequence-specific DNA binding"/>
    <property type="evidence" value="ECO:0007669"/>
    <property type="project" value="InterPro"/>
</dbReference>
<comment type="caution">
    <text evidence="4">The sequence shown here is derived from an EMBL/GenBank/DDBJ whole genome shotgun (WGS) entry which is preliminary data.</text>
</comment>
<feature type="domain" description="HTH araC/xylS-type" evidence="3">
    <location>
        <begin position="203"/>
        <end position="301"/>
    </location>
</feature>
<proteinExistence type="predicted"/>
<dbReference type="SMART" id="SM00342">
    <property type="entry name" value="HTH_ARAC"/>
    <property type="match status" value="1"/>
</dbReference>
<dbReference type="AlphaFoldDB" id="A0A2S8G9V1"/>
<dbReference type="EMBL" id="PUIB01000006">
    <property type="protein sequence ID" value="PQO41199.1"/>
    <property type="molecule type" value="Genomic_DNA"/>
</dbReference>
<evidence type="ECO:0000256" key="2">
    <source>
        <dbReference type="ARBA" id="ARBA00023163"/>
    </source>
</evidence>
<reference evidence="4 5" key="1">
    <citation type="submission" date="2018-02" db="EMBL/GenBank/DDBJ databases">
        <title>Comparative genomes isolates from brazilian mangrove.</title>
        <authorList>
            <person name="Araujo J.E."/>
            <person name="Taketani R.G."/>
            <person name="Silva M.C.P."/>
            <person name="Loureco M.V."/>
            <person name="Andreote F.D."/>
        </authorList>
    </citation>
    <scope>NUCLEOTIDE SEQUENCE [LARGE SCALE GENOMIC DNA]</scope>
    <source>
        <strain evidence="4 5">NAP PRIS-MGV</strain>
    </source>
</reference>
<dbReference type="InterPro" id="IPR018060">
    <property type="entry name" value="HTH_AraC"/>
</dbReference>
<dbReference type="InterPro" id="IPR009594">
    <property type="entry name" value="Tscrpt_reg_HTH_AraC_N"/>
</dbReference>
<evidence type="ECO:0000259" key="3">
    <source>
        <dbReference type="PROSITE" id="PS01124"/>
    </source>
</evidence>
<dbReference type="PROSITE" id="PS01124">
    <property type="entry name" value="HTH_ARAC_FAMILY_2"/>
    <property type="match status" value="1"/>
</dbReference>
<keyword evidence="1" id="KW-0805">Transcription regulation</keyword>
<keyword evidence="2" id="KW-0804">Transcription</keyword>
<name>A0A2S8G9V1_9BACT</name>
<evidence type="ECO:0000313" key="4">
    <source>
        <dbReference type="EMBL" id="PQO41199.1"/>
    </source>
</evidence>
<dbReference type="GO" id="GO:0003700">
    <property type="term" value="F:DNA-binding transcription factor activity"/>
    <property type="evidence" value="ECO:0007669"/>
    <property type="project" value="InterPro"/>
</dbReference>
<dbReference type="InterPro" id="IPR009057">
    <property type="entry name" value="Homeodomain-like_sf"/>
</dbReference>
<dbReference type="Proteomes" id="UP000239388">
    <property type="component" value="Unassembled WGS sequence"/>
</dbReference>
<dbReference type="PANTHER" id="PTHR43436:SF1">
    <property type="entry name" value="TRANSCRIPTIONAL REGULATORY PROTEIN"/>
    <property type="match status" value="1"/>
</dbReference>
<protein>
    <submittedName>
        <fullName evidence="4">AraC family transcriptional regulator CmrA</fullName>
    </submittedName>
</protein>
<evidence type="ECO:0000256" key="1">
    <source>
        <dbReference type="ARBA" id="ARBA00023015"/>
    </source>
</evidence>
<dbReference type="Pfam" id="PF12833">
    <property type="entry name" value="HTH_18"/>
    <property type="match status" value="1"/>
</dbReference>
<dbReference type="Pfam" id="PF06719">
    <property type="entry name" value="AraC_N"/>
    <property type="match status" value="1"/>
</dbReference>
<sequence length="322" mass="36328">MTSAKNLTEVQRINIDQRELIDRIMRHMEQDGRLEVQPGLFFNRASSPSKPLHVVSDPALCVIAQGSKIVMLGEQSFRYDPAHYLINTVDLPLVAEIFEASTDLPYLSIRLVFDPSVVNSVTIESGILQPSGDGSEKALDVSPLDSPLLDAILRLVRLVDQPNDYRVLAPLVHREIIYRLLTGVQGNRMRHLATFGGQADRIVQAVNLIRTHYNKPLRIEDLARELHMSVSGFHAHFKSVTAMTPLQFQKQLRLQEARRLMLSEDVDAAQAGFRVGYDDASYFNRDYKRYFGNPPKRDVDHLREISGSDTNLLADRLDGADV</sequence>
<dbReference type="Gene3D" id="1.10.10.60">
    <property type="entry name" value="Homeodomain-like"/>
    <property type="match status" value="2"/>
</dbReference>